<dbReference type="Proteomes" id="UP000681720">
    <property type="component" value="Unassembled WGS sequence"/>
</dbReference>
<accession>A0A8S2XVH2</accession>
<evidence type="ECO:0000313" key="1">
    <source>
        <dbReference type="EMBL" id="CAF4517549.1"/>
    </source>
</evidence>
<gene>
    <name evidence="1" type="ORF">GIL414_LOCUS35460</name>
</gene>
<reference evidence="1" key="1">
    <citation type="submission" date="2021-02" db="EMBL/GenBank/DDBJ databases">
        <authorList>
            <person name="Nowell W R."/>
        </authorList>
    </citation>
    <scope>NUCLEOTIDE SEQUENCE</scope>
</reference>
<dbReference type="EMBL" id="CAJOBJ010085177">
    <property type="protein sequence ID" value="CAF4517549.1"/>
    <property type="molecule type" value="Genomic_DNA"/>
</dbReference>
<feature type="non-terminal residue" evidence="1">
    <location>
        <position position="1"/>
    </location>
</feature>
<protein>
    <submittedName>
        <fullName evidence="1">Uncharacterized protein</fullName>
    </submittedName>
</protein>
<name>A0A8S2XVH2_9BILA</name>
<comment type="caution">
    <text evidence="1">The sequence shown here is derived from an EMBL/GenBank/DDBJ whole genome shotgun (WGS) entry which is preliminary data.</text>
</comment>
<dbReference type="AlphaFoldDB" id="A0A8S2XVH2"/>
<proteinExistence type="predicted"/>
<evidence type="ECO:0000313" key="2">
    <source>
        <dbReference type="Proteomes" id="UP000681720"/>
    </source>
</evidence>
<organism evidence="1 2">
    <name type="scientific">Rotaria magnacalcarata</name>
    <dbReference type="NCBI Taxonomy" id="392030"/>
    <lineage>
        <taxon>Eukaryota</taxon>
        <taxon>Metazoa</taxon>
        <taxon>Spiralia</taxon>
        <taxon>Gnathifera</taxon>
        <taxon>Rotifera</taxon>
        <taxon>Eurotatoria</taxon>
        <taxon>Bdelloidea</taxon>
        <taxon>Philodinida</taxon>
        <taxon>Philodinidae</taxon>
        <taxon>Rotaria</taxon>
    </lineage>
</organism>
<sequence>KTKYITLPISSLTGALAKFSPLLEIRIDSGIKLLSFGAVCTGD</sequence>